<dbReference type="InterPro" id="IPR046109">
    <property type="entry name" value="DUF6046"/>
</dbReference>
<accession>A0A6B9L950</accession>
<evidence type="ECO:0000313" key="2">
    <source>
        <dbReference type="EMBL" id="QHB38552.1"/>
    </source>
</evidence>
<reference evidence="2 3" key="1">
    <citation type="journal article" date="2020" name="Viruses">
        <title>Diversity and Host Interactions Among Virulent and Temperate Baltic Sea Flavobacterium Phages.</title>
        <authorList>
            <person name="Nilsson E."/>
            <person name="Bayfield O.W."/>
            <person name="Lundin D."/>
            <person name="Antson A.A."/>
            <person name="Holmfeldt K."/>
        </authorList>
    </citation>
    <scope>NUCLEOTIDE SEQUENCE [LARGE SCALE GENOMIC DNA]</scope>
</reference>
<organism evidence="2 3">
    <name type="scientific">Flavobacterium phage vB_FspM_lotta8-2</name>
    <dbReference type="NCBI Taxonomy" id="2686243"/>
    <lineage>
        <taxon>Viruses</taxon>
        <taxon>Duplodnaviria</taxon>
        <taxon>Heunggongvirae</taxon>
        <taxon>Uroviricota</taxon>
        <taxon>Caudoviricetes</taxon>
        <taxon>Winoviridae</taxon>
        <taxon>Pippivirus</taxon>
        <taxon>Pippivirus lotta</taxon>
    </lineage>
</organism>
<dbReference type="Pfam" id="PF19512">
    <property type="entry name" value="DUF6046"/>
    <property type="match status" value="1"/>
</dbReference>
<sequence length="200" mass="22201">MATFNFFTNGAIISGQGKATSELKSSLFSREEIEEESFDKRSIFGTPVYSNLEIPAGEYTDLEGRVVRFEGIRIDAVLFDLSQERNIVRTQISGRNGTIKQFVSDGDIVISCQGIITGKSTEENKGFSMNSIVGVPEEEIRKLSAICSVPREIEVVSEFLDFFDITTVVISAPSFAQKEGNRGEILFSLQMYSDQPVELK</sequence>
<name>A0A6B9L950_9CAUD</name>
<feature type="domain" description="DUF6046" evidence="1">
    <location>
        <begin position="77"/>
        <end position="199"/>
    </location>
</feature>
<dbReference type="Proteomes" id="UP000463918">
    <property type="component" value="Segment"/>
</dbReference>
<protein>
    <submittedName>
        <fullName evidence="2">Structural protein</fullName>
    </submittedName>
</protein>
<gene>
    <name evidence="2" type="ORF">lotta82_gp041</name>
</gene>
<evidence type="ECO:0000313" key="3">
    <source>
        <dbReference type="Proteomes" id="UP000463918"/>
    </source>
</evidence>
<dbReference type="EMBL" id="MN812204">
    <property type="protein sequence ID" value="QHB38552.1"/>
    <property type="molecule type" value="Genomic_DNA"/>
</dbReference>
<proteinExistence type="predicted"/>
<evidence type="ECO:0000259" key="1">
    <source>
        <dbReference type="Pfam" id="PF19512"/>
    </source>
</evidence>